<keyword evidence="13" id="KW-1185">Reference proteome</keyword>
<dbReference type="EC" id="3.1.26.4" evidence="4 10"/>
<evidence type="ECO:0000256" key="1">
    <source>
        <dbReference type="ARBA" id="ARBA00000077"/>
    </source>
</evidence>
<evidence type="ECO:0000256" key="4">
    <source>
        <dbReference type="ARBA" id="ARBA00012180"/>
    </source>
</evidence>
<dbReference type="EMBL" id="BAAALT010000028">
    <property type="protein sequence ID" value="GAA1791338.1"/>
    <property type="molecule type" value="Genomic_DNA"/>
</dbReference>
<keyword evidence="6 10" id="KW-0479">Metal-binding</keyword>
<evidence type="ECO:0000313" key="12">
    <source>
        <dbReference type="EMBL" id="GAA1791338.1"/>
    </source>
</evidence>
<keyword evidence="8 10" id="KW-0378">Hydrolase</keyword>
<protein>
    <recommendedName>
        <fullName evidence="4 10">Ribonuclease H</fullName>
        <shortName evidence="10">RNase H</shortName>
        <ecNumber evidence="4 10">3.1.26.4</ecNumber>
    </recommendedName>
</protein>
<dbReference type="NCBIfam" id="NF001236">
    <property type="entry name" value="PRK00203.1"/>
    <property type="match status" value="1"/>
</dbReference>
<accession>A0ABP4XTY8</accession>
<dbReference type="PANTHER" id="PTHR10642:SF26">
    <property type="entry name" value="RIBONUCLEASE H1"/>
    <property type="match status" value="1"/>
</dbReference>
<dbReference type="PROSITE" id="PS50879">
    <property type="entry name" value="RNASE_H_1"/>
    <property type="match status" value="1"/>
</dbReference>
<keyword evidence="5 10" id="KW-0540">Nuclease</keyword>
<feature type="binding site" evidence="10">
    <location>
        <position position="158"/>
    </location>
    <ligand>
        <name>Mg(2+)</name>
        <dbReference type="ChEBI" id="CHEBI:18420"/>
        <label>2</label>
    </ligand>
</feature>
<evidence type="ECO:0000256" key="10">
    <source>
        <dbReference type="HAMAP-Rule" id="MF_00042"/>
    </source>
</evidence>
<evidence type="ECO:0000256" key="3">
    <source>
        <dbReference type="ARBA" id="ARBA00011245"/>
    </source>
</evidence>
<feature type="binding site" evidence="10">
    <location>
        <position position="33"/>
    </location>
    <ligand>
        <name>Mg(2+)</name>
        <dbReference type="ChEBI" id="CHEBI:18420"/>
        <label>1</label>
    </ligand>
</feature>
<dbReference type="HAMAP" id="MF_00042">
    <property type="entry name" value="RNase_H"/>
    <property type="match status" value="1"/>
</dbReference>
<feature type="binding site" evidence="10">
    <location>
        <position position="33"/>
    </location>
    <ligand>
        <name>Mg(2+)</name>
        <dbReference type="ChEBI" id="CHEBI:18420"/>
        <label>2</label>
    </ligand>
</feature>
<dbReference type="InterPro" id="IPR012337">
    <property type="entry name" value="RNaseH-like_sf"/>
</dbReference>
<evidence type="ECO:0000256" key="6">
    <source>
        <dbReference type="ARBA" id="ARBA00022723"/>
    </source>
</evidence>
<dbReference type="InterPro" id="IPR036397">
    <property type="entry name" value="RNaseH_sf"/>
</dbReference>
<evidence type="ECO:0000256" key="8">
    <source>
        <dbReference type="ARBA" id="ARBA00022801"/>
    </source>
</evidence>
<name>A0ABP4XTY8_9ACTN</name>
<dbReference type="PANTHER" id="PTHR10642">
    <property type="entry name" value="RIBONUCLEASE H1"/>
    <property type="match status" value="1"/>
</dbReference>
<comment type="similarity">
    <text evidence="2 10">Belongs to the RNase H family.</text>
</comment>
<keyword evidence="9 10" id="KW-0460">Magnesium</keyword>
<dbReference type="SUPFAM" id="SSF53098">
    <property type="entry name" value="Ribonuclease H-like"/>
    <property type="match status" value="1"/>
</dbReference>
<comment type="subcellular location">
    <subcellularLocation>
        <location evidence="10">Cytoplasm</location>
    </subcellularLocation>
</comment>
<dbReference type="InterPro" id="IPR002156">
    <property type="entry name" value="RNaseH_domain"/>
</dbReference>
<keyword evidence="7 10" id="KW-0255">Endonuclease</keyword>
<keyword evidence="10" id="KW-0963">Cytoplasm</keyword>
<comment type="function">
    <text evidence="10">Endonuclease that specifically degrades the RNA of RNA-DNA hybrids.</text>
</comment>
<reference evidence="13" key="1">
    <citation type="journal article" date="2019" name="Int. J. Syst. Evol. Microbiol.">
        <title>The Global Catalogue of Microorganisms (GCM) 10K type strain sequencing project: providing services to taxonomists for standard genome sequencing and annotation.</title>
        <authorList>
            <consortium name="The Broad Institute Genomics Platform"/>
            <consortium name="The Broad Institute Genome Sequencing Center for Infectious Disease"/>
            <person name="Wu L."/>
            <person name="Ma J."/>
        </authorList>
    </citation>
    <scope>NUCLEOTIDE SEQUENCE [LARGE SCALE GENOMIC DNA]</scope>
    <source>
        <strain evidence="13">JCM 13250</strain>
    </source>
</reference>
<dbReference type="InterPro" id="IPR050092">
    <property type="entry name" value="RNase_H"/>
</dbReference>
<dbReference type="Pfam" id="PF00075">
    <property type="entry name" value="RNase_H"/>
    <property type="match status" value="1"/>
</dbReference>
<organism evidence="12 13">
    <name type="scientific">Luedemannella flava</name>
    <dbReference type="NCBI Taxonomy" id="349316"/>
    <lineage>
        <taxon>Bacteria</taxon>
        <taxon>Bacillati</taxon>
        <taxon>Actinomycetota</taxon>
        <taxon>Actinomycetes</taxon>
        <taxon>Micromonosporales</taxon>
        <taxon>Micromonosporaceae</taxon>
        <taxon>Luedemannella</taxon>
    </lineage>
</organism>
<evidence type="ECO:0000256" key="5">
    <source>
        <dbReference type="ARBA" id="ARBA00022722"/>
    </source>
</evidence>
<dbReference type="CDD" id="cd09278">
    <property type="entry name" value="RNase_HI_prokaryote_like"/>
    <property type="match status" value="1"/>
</dbReference>
<sequence length="174" mass="18724">MGVILAGDRVTGKSAATRYRARMAEKVVEIYTDGACSGNPGPGGWGAVLRYGAHVKELHGGDPGPTTNNRMELMAAIEALEHLTRPAVVRLHTDSVYVRTGITQWLAGWQRNGWRTAGKQPVKNADLWQRLSTASARHQIEWLWVKGHAGDPGNERADALANKGVAEARGGGAH</sequence>
<dbReference type="Gene3D" id="3.30.420.10">
    <property type="entry name" value="Ribonuclease H-like superfamily/Ribonuclease H"/>
    <property type="match status" value="1"/>
</dbReference>
<evidence type="ECO:0000259" key="11">
    <source>
        <dbReference type="PROSITE" id="PS50879"/>
    </source>
</evidence>
<comment type="cofactor">
    <cofactor evidence="10">
        <name>Mg(2+)</name>
        <dbReference type="ChEBI" id="CHEBI:18420"/>
    </cofactor>
    <text evidence="10">Binds 1 Mg(2+) ion per subunit. May bind a second metal ion at a regulatory site, or after substrate binding.</text>
</comment>
<dbReference type="InterPro" id="IPR022892">
    <property type="entry name" value="RNaseHI"/>
</dbReference>
<comment type="caution">
    <text evidence="12">The sequence shown here is derived from an EMBL/GenBank/DDBJ whole genome shotgun (WGS) entry which is preliminary data.</text>
</comment>
<proteinExistence type="inferred from homology"/>
<dbReference type="Proteomes" id="UP001500218">
    <property type="component" value="Unassembled WGS sequence"/>
</dbReference>
<evidence type="ECO:0000256" key="7">
    <source>
        <dbReference type="ARBA" id="ARBA00022759"/>
    </source>
</evidence>
<evidence type="ECO:0000313" key="13">
    <source>
        <dbReference type="Proteomes" id="UP001500218"/>
    </source>
</evidence>
<evidence type="ECO:0000256" key="9">
    <source>
        <dbReference type="ARBA" id="ARBA00022842"/>
    </source>
</evidence>
<feature type="domain" description="RNase H type-1" evidence="11">
    <location>
        <begin position="24"/>
        <end position="166"/>
    </location>
</feature>
<comment type="catalytic activity">
    <reaction evidence="1 10">
        <text>Endonucleolytic cleavage to 5'-phosphomonoester.</text>
        <dbReference type="EC" id="3.1.26.4"/>
    </reaction>
</comment>
<gene>
    <name evidence="10 12" type="primary">rnhA</name>
    <name evidence="12" type="ORF">GCM10009682_11670</name>
</gene>
<feature type="binding site" evidence="10">
    <location>
        <position position="94"/>
    </location>
    <ligand>
        <name>Mg(2+)</name>
        <dbReference type="ChEBI" id="CHEBI:18420"/>
        <label>1</label>
    </ligand>
</feature>
<feature type="binding site" evidence="10">
    <location>
        <position position="72"/>
    </location>
    <ligand>
        <name>Mg(2+)</name>
        <dbReference type="ChEBI" id="CHEBI:18420"/>
        <label>1</label>
    </ligand>
</feature>
<comment type="subunit">
    <text evidence="3 10">Monomer.</text>
</comment>
<evidence type="ECO:0000256" key="2">
    <source>
        <dbReference type="ARBA" id="ARBA00005300"/>
    </source>
</evidence>